<dbReference type="Proteomes" id="UP000186657">
    <property type="component" value="Unassembled WGS sequence"/>
</dbReference>
<dbReference type="EMBL" id="MKZS01000001">
    <property type="protein sequence ID" value="OLT60900.1"/>
    <property type="molecule type" value="Genomic_DNA"/>
</dbReference>
<evidence type="ECO:0000313" key="2">
    <source>
        <dbReference type="Proteomes" id="UP000186657"/>
    </source>
</evidence>
<comment type="caution">
    <text evidence="1">The sequence shown here is derived from an EMBL/GenBank/DDBJ whole genome shotgun (WGS) entry which is preliminary data.</text>
</comment>
<accession>A0A1U7N4L4</accession>
<evidence type="ECO:0000313" key="1">
    <source>
        <dbReference type="EMBL" id="OLT60900.1"/>
    </source>
</evidence>
<gene>
    <name evidence="1" type="ORF">BJP37_19665</name>
</gene>
<proteinExistence type="predicted"/>
<protein>
    <submittedName>
        <fullName evidence="1">Uncharacterized protein</fullName>
    </submittedName>
</protein>
<dbReference type="AlphaFoldDB" id="A0A1U7N4L4"/>
<name>A0A1U7N4L4_9CYAN</name>
<sequence>MGTKKLIGFFGHEREQSCLSNYQLSVISYQLSAISYQLSAISYQLSAYGLRPRYLRCQRPTADG</sequence>
<reference evidence="1 2" key="1">
    <citation type="submission" date="2016-10" db="EMBL/GenBank/DDBJ databases">
        <title>Comparative genomics uncovers the prolific and rare metabolic potential of the cyanobacterial genus Moorea.</title>
        <authorList>
            <person name="Leao T."/>
            <person name="Castelao G."/>
            <person name="Korobeynikov A."/>
            <person name="Monroe E.A."/>
            <person name="Podell S."/>
            <person name="Glukhov E."/>
            <person name="Allen E."/>
            <person name="Gerwick W.H."/>
            <person name="Gerwick L."/>
        </authorList>
    </citation>
    <scope>NUCLEOTIDE SEQUENCE [LARGE SCALE GENOMIC DNA]</scope>
    <source>
        <strain evidence="1 2">PNG5-198</strain>
    </source>
</reference>
<organism evidence="1 2">
    <name type="scientific">Moorena bouillonii PNG</name>
    <dbReference type="NCBI Taxonomy" id="568701"/>
    <lineage>
        <taxon>Bacteria</taxon>
        <taxon>Bacillati</taxon>
        <taxon>Cyanobacteriota</taxon>
        <taxon>Cyanophyceae</taxon>
        <taxon>Coleofasciculales</taxon>
        <taxon>Coleofasciculaceae</taxon>
        <taxon>Moorena</taxon>
    </lineage>
</organism>
<keyword evidence="2" id="KW-1185">Reference proteome</keyword>